<organism evidence="2 3">
    <name type="scientific">Fasciolopsis buskii</name>
    <dbReference type="NCBI Taxonomy" id="27845"/>
    <lineage>
        <taxon>Eukaryota</taxon>
        <taxon>Metazoa</taxon>
        <taxon>Spiralia</taxon>
        <taxon>Lophotrochozoa</taxon>
        <taxon>Platyhelminthes</taxon>
        <taxon>Trematoda</taxon>
        <taxon>Digenea</taxon>
        <taxon>Plagiorchiida</taxon>
        <taxon>Echinostomata</taxon>
        <taxon>Echinostomatoidea</taxon>
        <taxon>Fasciolidae</taxon>
        <taxon>Fasciolopsis</taxon>
    </lineage>
</organism>
<feature type="non-terminal residue" evidence="2">
    <location>
        <position position="1"/>
    </location>
</feature>
<dbReference type="EMBL" id="LUCM01001374">
    <property type="protein sequence ID" value="KAA0199026.1"/>
    <property type="molecule type" value="Genomic_DNA"/>
</dbReference>
<comment type="caution">
    <text evidence="2">The sequence shown here is derived from an EMBL/GenBank/DDBJ whole genome shotgun (WGS) entry which is preliminary data.</text>
</comment>
<dbReference type="OrthoDB" id="297643at2759"/>
<feature type="region of interest" description="Disordered" evidence="1">
    <location>
        <begin position="159"/>
        <end position="184"/>
    </location>
</feature>
<evidence type="ECO:0000313" key="3">
    <source>
        <dbReference type="Proteomes" id="UP000728185"/>
    </source>
</evidence>
<keyword evidence="3" id="KW-1185">Reference proteome</keyword>
<dbReference type="Proteomes" id="UP000728185">
    <property type="component" value="Unassembled WGS sequence"/>
</dbReference>
<sequence length="270" mass="29255">DLFTEADSHQSDAHPLVQTQTELYRLLPRLIRCFSVLWSALNQSPLEQTPGRDSFLDPLAGSASDVSFYTRPIGLADRISALTALGCPDVVRPALRLCLEPLAVQHPTAFLLNMAVAWPNNLLFQVDICPDESTGTGVCRNAESYPSITPSLLRLLTPTNSDNPINPQLPPNRDPHSNAGSRSLPLLPEQTNLLHLLSGSVPNGPGFGLILPVSVFVNRLRDLIRRPLRNTVLCGAFTASFTGCSLASNLQNADTSSSTEDQACFPVLSY</sequence>
<evidence type="ECO:0000313" key="2">
    <source>
        <dbReference type="EMBL" id="KAA0199026.1"/>
    </source>
</evidence>
<dbReference type="AlphaFoldDB" id="A0A8E0VKS1"/>
<evidence type="ECO:0000256" key="1">
    <source>
        <dbReference type="SAM" id="MobiDB-lite"/>
    </source>
</evidence>
<protein>
    <submittedName>
        <fullName evidence="2">Protein dopey-2</fullName>
    </submittedName>
</protein>
<proteinExistence type="predicted"/>
<gene>
    <name evidence="2" type="ORF">FBUS_11838</name>
</gene>
<name>A0A8E0VKS1_9TREM</name>
<accession>A0A8E0VKS1</accession>
<reference evidence="2" key="1">
    <citation type="submission" date="2019-05" db="EMBL/GenBank/DDBJ databases">
        <title>Annotation for the trematode Fasciolopsis buski.</title>
        <authorList>
            <person name="Choi Y.-J."/>
        </authorList>
    </citation>
    <scope>NUCLEOTIDE SEQUENCE</scope>
    <source>
        <strain evidence="2">HT</strain>
        <tissue evidence="2">Whole worm</tissue>
    </source>
</reference>